<evidence type="ECO:0000256" key="1">
    <source>
        <dbReference type="SAM" id="Phobius"/>
    </source>
</evidence>
<sequence length="66" mass="7509">MEGHKPLVSPLVKNWGLIITNQYIFPFLLRFSSFMVRYFGVLGVEGQHQSIPNLVAKLYSTVVTIL</sequence>
<keyword evidence="3" id="KW-1185">Reference proteome</keyword>
<protein>
    <submittedName>
        <fullName evidence="2">Uncharacterized protein</fullName>
    </submittedName>
</protein>
<keyword evidence="1" id="KW-0472">Membrane</keyword>
<reference evidence="2 3" key="1">
    <citation type="journal article" date="2019" name="Genome Biol. Evol.">
        <title>Insights into the evolution of the New World diploid cottons (Gossypium, subgenus Houzingenia) based on genome sequencing.</title>
        <authorList>
            <person name="Grover C.E."/>
            <person name="Arick M.A. 2nd"/>
            <person name="Thrash A."/>
            <person name="Conover J.L."/>
            <person name="Sanders W.S."/>
            <person name="Peterson D.G."/>
            <person name="Frelichowski J.E."/>
            <person name="Scheffler J.A."/>
            <person name="Scheffler B.E."/>
            <person name="Wendel J.F."/>
        </authorList>
    </citation>
    <scope>NUCLEOTIDE SEQUENCE [LARGE SCALE GENOMIC DNA]</scope>
    <source>
        <strain evidence="2">0</strain>
        <tissue evidence="2">Leaf</tissue>
    </source>
</reference>
<accession>A0A7J9GBQ1</accession>
<proteinExistence type="predicted"/>
<organism evidence="2 3">
    <name type="scientific">Gossypium harknessii</name>
    <dbReference type="NCBI Taxonomy" id="34285"/>
    <lineage>
        <taxon>Eukaryota</taxon>
        <taxon>Viridiplantae</taxon>
        <taxon>Streptophyta</taxon>
        <taxon>Embryophyta</taxon>
        <taxon>Tracheophyta</taxon>
        <taxon>Spermatophyta</taxon>
        <taxon>Magnoliopsida</taxon>
        <taxon>eudicotyledons</taxon>
        <taxon>Gunneridae</taxon>
        <taxon>Pentapetalae</taxon>
        <taxon>rosids</taxon>
        <taxon>malvids</taxon>
        <taxon>Malvales</taxon>
        <taxon>Malvaceae</taxon>
        <taxon>Malvoideae</taxon>
        <taxon>Gossypium</taxon>
    </lineage>
</organism>
<evidence type="ECO:0000313" key="3">
    <source>
        <dbReference type="Proteomes" id="UP000593560"/>
    </source>
</evidence>
<dbReference type="OrthoDB" id="1569791at2759"/>
<dbReference type="EMBL" id="JABFAD010000003">
    <property type="protein sequence ID" value="MBA0795006.1"/>
    <property type="molecule type" value="Genomic_DNA"/>
</dbReference>
<keyword evidence="1" id="KW-0812">Transmembrane</keyword>
<gene>
    <name evidence="2" type="ORF">Gohar_019285</name>
</gene>
<evidence type="ECO:0000313" key="2">
    <source>
        <dbReference type="EMBL" id="MBA0795006.1"/>
    </source>
</evidence>
<comment type="caution">
    <text evidence="2">The sequence shown here is derived from an EMBL/GenBank/DDBJ whole genome shotgun (WGS) entry which is preliminary data.</text>
</comment>
<keyword evidence="1" id="KW-1133">Transmembrane helix</keyword>
<dbReference type="AlphaFoldDB" id="A0A7J9GBQ1"/>
<name>A0A7J9GBQ1_9ROSI</name>
<feature type="transmembrane region" description="Helical" evidence="1">
    <location>
        <begin position="12"/>
        <end position="29"/>
    </location>
</feature>
<dbReference type="Proteomes" id="UP000593560">
    <property type="component" value="Unassembled WGS sequence"/>
</dbReference>